<dbReference type="GO" id="GO:0004077">
    <property type="term" value="F:biotin--[biotin carboxyl-carrier protein] ligase activity"/>
    <property type="evidence" value="ECO:0007669"/>
    <property type="project" value="UniProtKB-EC"/>
</dbReference>
<gene>
    <name evidence="8" type="ordered locus">Mnod_4140</name>
</gene>
<evidence type="ECO:0000256" key="6">
    <source>
        <dbReference type="ARBA" id="ARBA00047846"/>
    </source>
</evidence>
<dbReference type="SUPFAM" id="SSF50037">
    <property type="entry name" value="C-terminal domain of transcriptional repressors"/>
    <property type="match status" value="1"/>
</dbReference>
<keyword evidence="4" id="KW-0092">Biotin</keyword>
<dbReference type="NCBIfam" id="TIGR00121">
    <property type="entry name" value="birA_ligase"/>
    <property type="match status" value="1"/>
</dbReference>
<evidence type="ECO:0000313" key="8">
    <source>
        <dbReference type="EMBL" id="ACL59018.1"/>
    </source>
</evidence>
<evidence type="ECO:0000256" key="4">
    <source>
        <dbReference type="ARBA" id="ARBA00023267"/>
    </source>
</evidence>
<dbReference type="PANTHER" id="PTHR12835">
    <property type="entry name" value="BIOTIN PROTEIN LIGASE"/>
    <property type="match status" value="1"/>
</dbReference>
<dbReference type="InterPro" id="IPR003142">
    <property type="entry name" value="BPL_C"/>
</dbReference>
<reference evidence="8 9" key="1">
    <citation type="submission" date="2009-01" db="EMBL/GenBank/DDBJ databases">
        <title>Complete sequence of chromosome of Methylobacterium nodulans ORS 2060.</title>
        <authorList>
            <consortium name="US DOE Joint Genome Institute"/>
            <person name="Lucas S."/>
            <person name="Copeland A."/>
            <person name="Lapidus A."/>
            <person name="Glavina del Rio T."/>
            <person name="Dalin E."/>
            <person name="Tice H."/>
            <person name="Bruce D."/>
            <person name="Goodwin L."/>
            <person name="Pitluck S."/>
            <person name="Sims D."/>
            <person name="Brettin T."/>
            <person name="Detter J.C."/>
            <person name="Han C."/>
            <person name="Larimer F."/>
            <person name="Land M."/>
            <person name="Hauser L."/>
            <person name="Kyrpides N."/>
            <person name="Ivanova N."/>
            <person name="Marx C.J."/>
            <person name="Richardson P."/>
        </authorList>
    </citation>
    <scope>NUCLEOTIDE SEQUENCE [LARGE SCALE GENOMIC DNA]</scope>
    <source>
        <strain evidence="9">LMG 21967 / CNCM I-2342 / ORS 2060</strain>
    </source>
</reference>
<accession>B8IUW0</accession>
<dbReference type="EMBL" id="CP001349">
    <property type="protein sequence ID" value="ACL59018.1"/>
    <property type="molecule type" value="Genomic_DNA"/>
</dbReference>
<organism evidence="8 9">
    <name type="scientific">Methylobacterium nodulans (strain LMG 21967 / CNCM I-2342 / ORS 2060)</name>
    <dbReference type="NCBI Taxonomy" id="460265"/>
    <lineage>
        <taxon>Bacteria</taxon>
        <taxon>Pseudomonadati</taxon>
        <taxon>Pseudomonadota</taxon>
        <taxon>Alphaproteobacteria</taxon>
        <taxon>Hyphomicrobiales</taxon>
        <taxon>Methylobacteriaceae</taxon>
        <taxon>Methylobacterium</taxon>
    </lineage>
</organism>
<keyword evidence="1 8" id="KW-0436">Ligase</keyword>
<dbReference type="Pfam" id="PF03099">
    <property type="entry name" value="BPL_LplA_LipB"/>
    <property type="match status" value="1"/>
</dbReference>
<dbReference type="GO" id="GO:0005737">
    <property type="term" value="C:cytoplasm"/>
    <property type="evidence" value="ECO:0007669"/>
    <property type="project" value="TreeGrafter"/>
</dbReference>
<dbReference type="InterPro" id="IPR004408">
    <property type="entry name" value="Biotin_CoA_COase_ligase"/>
</dbReference>
<dbReference type="CDD" id="cd16442">
    <property type="entry name" value="BPL"/>
    <property type="match status" value="1"/>
</dbReference>
<keyword evidence="9" id="KW-1185">Reference proteome</keyword>
<comment type="catalytic activity">
    <reaction evidence="6">
        <text>biotin + L-lysyl-[protein] + ATP = N(6)-biotinyl-L-lysyl-[protein] + AMP + diphosphate + H(+)</text>
        <dbReference type="Rhea" id="RHEA:11756"/>
        <dbReference type="Rhea" id="RHEA-COMP:9752"/>
        <dbReference type="Rhea" id="RHEA-COMP:10505"/>
        <dbReference type="ChEBI" id="CHEBI:15378"/>
        <dbReference type="ChEBI" id="CHEBI:29969"/>
        <dbReference type="ChEBI" id="CHEBI:30616"/>
        <dbReference type="ChEBI" id="CHEBI:33019"/>
        <dbReference type="ChEBI" id="CHEBI:57586"/>
        <dbReference type="ChEBI" id="CHEBI:83144"/>
        <dbReference type="ChEBI" id="CHEBI:456215"/>
        <dbReference type="EC" id="6.3.4.15"/>
    </reaction>
</comment>
<evidence type="ECO:0000256" key="2">
    <source>
        <dbReference type="ARBA" id="ARBA00022741"/>
    </source>
</evidence>
<evidence type="ECO:0000313" key="9">
    <source>
        <dbReference type="Proteomes" id="UP000008207"/>
    </source>
</evidence>
<dbReference type="Pfam" id="PF02237">
    <property type="entry name" value="BPL_C"/>
    <property type="match status" value="1"/>
</dbReference>
<sequence length="264" mass="27161">MAFSLDPAALAAGYRLETHDTLGSTSTQAMARAREGAEGPLWVVTRRQTEGRGRRGSAWSSPEGNLAASLYWPVPPGLAPDRIATLGFVAGLSLERALREVCGPERGAADAFRLKWPNDVLAGGDKLAGILLEMETLPQGAAVVVGFGVNVAAAPEGLAYPVASLAGLGRPADAAGLFRRLSATWIETLRVWDEGSGFPAIRAAWLATAAGLGGPVAVDTGSERLAGTFDTIDSSGRLVVRLADGTQRTVTAGAVHFGSAATAA</sequence>
<dbReference type="InterPro" id="IPR004143">
    <property type="entry name" value="BPL_LPL_catalytic"/>
</dbReference>
<proteinExistence type="predicted"/>
<evidence type="ECO:0000256" key="3">
    <source>
        <dbReference type="ARBA" id="ARBA00022840"/>
    </source>
</evidence>
<dbReference type="RefSeq" id="WP_015930667.1">
    <property type="nucleotide sequence ID" value="NC_011894.1"/>
</dbReference>
<dbReference type="EC" id="6.3.4.15" evidence="5"/>
<evidence type="ECO:0000256" key="5">
    <source>
        <dbReference type="ARBA" id="ARBA00024227"/>
    </source>
</evidence>
<protein>
    <recommendedName>
        <fullName evidence="5">biotin--[biotin carboxyl-carrier protein] ligase</fullName>
        <ecNumber evidence="5">6.3.4.15</ecNumber>
    </recommendedName>
</protein>
<evidence type="ECO:0000259" key="7">
    <source>
        <dbReference type="PROSITE" id="PS51733"/>
    </source>
</evidence>
<name>B8IUW0_METNO</name>
<feature type="domain" description="BPL/LPL catalytic" evidence="7">
    <location>
        <begin position="1"/>
        <end position="193"/>
    </location>
</feature>
<dbReference type="GO" id="GO:0005524">
    <property type="term" value="F:ATP binding"/>
    <property type="evidence" value="ECO:0007669"/>
    <property type="project" value="UniProtKB-KW"/>
</dbReference>
<evidence type="ECO:0000256" key="1">
    <source>
        <dbReference type="ARBA" id="ARBA00022598"/>
    </source>
</evidence>
<dbReference type="InterPro" id="IPR008988">
    <property type="entry name" value="Transcriptional_repressor_C"/>
</dbReference>
<dbReference type="PANTHER" id="PTHR12835:SF5">
    <property type="entry name" value="BIOTIN--PROTEIN LIGASE"/>
    <property type="match status" value="1"/>
</dbReference>
<dbReference type="Gene3D" id="3.30.930.10">
    <property type="entry name" value="Bira Bifunctional Protein, Domain 2"/>
    <property type="match status" value="1"/>
</dbReference>
<dbReference type="InterPro" id="IPR045864">
    <property type="entry name" value="aa-tRNA-synth_II/BPL/LPL"/>
</dbReference>
<dbReference type="PROSITE" id="PS51733">
    <property type="entry name" value="BPL_LPL_CATALYTIC"/>
    <property type="match status" value="1"/>
</dbReference>
<dbReference type="STRING" id="460265.Mnod_4140"/>
<keyword evidence="3" id="KW-0067">ATP-binding</keyword>
<dbReference type="eggNOG" id="COG0340">
    <property type="taxonomic scope" value="Bacteria"/>
</dbReference>
<dbReference type="KEGG" id="mno:Mnod_4140"/>
<dbReference type="AlphaFoldDB" id="B8IUW0"/>
<dbReference type="SUPFAM" id="SSF55681">
    <property type="entry name" value="Class II aaRS and biotin synthetases"/>
    <property type="match status" value="1"/>
</dbReference>
<dbReference type="Gene3D" id="2.30.30.100">
    <property type="match status" value="1"/>
</dbReference>
<keyword evidence="2" id="KW-0547">Nucleotide-binding</keyword>
<dbReference type="OrthoDB" id="9807064at2"/>
<dbReference type="Proteomes" id="UP000008207">
    <property type="component" value="Chromosome"/>
</dbReference>
<dbReference type="HOGENOM" id="CLU_051096_3_0_5"/>